<keyword evidence="8" id="KW-1185">Reference proteome</keyword>
<sequence>MKTKDLCLAIAVAAIWGLNFSFIKLGVAHVDPFVLAGLRFTLTALPLILWLPRRSVAWRWLVLYGLAFGVGTWGLVTLSVRAGLTPGLAAWLLQSSAFITPWMGMLWLGDAWTRGQRLGAGIALAGFGVVLAATGGNTSATGIALVLCAALALSVANIVVKRSGIQASNVLAFLAWSCLFAPLPLFGLAYASGGSAVFTDLPQQFGGVALASLAFQVYPTTVFGYWVWNTLMARYSSAEVAPVALLVPIFALLFAWLIFGTTTTVGQSLGIGLILLGLLVNTFYGRWHSGRQLRRLQAPQPPAA</sequence>
<dbReference type="EMBL" id="CP036282">
    <property type="protein sequence ID" value="QDL53617.1"/>
    <property type="molecule type" value="Genomic_DNA"/>
</dbReference>
<feature type="transmembrane region" description="Helical" evidence="5">
    <location>
        <begin position="58"/>
        <end position="76"/>
    </location>
</feature>
<evidence type="ECO:0000259" key="6">
    <source>
        <dbReference type="Pfam" id="PF00892"/>
    </source>
</evidence>
<feature type="transmembrane region" description="Helical" evidence="5">
    <location>
        <begin position="33"/>
        <end position="51"/>
    </location>
</feature>
<dbReference type="SUPFAM" id="SSF103481">
    <property type="entry name" value="Multidrug resistance efflux transporter EmrE"/>
    <property type="match status" value="2"/>
</dbReference>
<evidence type="ECO:0000256" key="3">
    <source>
        <dbReference type="ARBA" id="ARBA00022989"/>
    </source>
</evidence>
<feature type="transmembrane region" description="Helical" evidence="5">
    <location>
        <begin position="205"/>
        <end position="228"/>
    </location>
</feature>
<dbReference type="RefSeq" id="WP_142809681.1">
    <property type="nucleotide sequence ID" value="NZ_CP036282.1"/>
</dbReference>
<dbReference type="Proteomes" id="UP000317365">
    <property type="component" value="Chromosome"/>
</dbReference>
<dbReference type="PANTHER" id="PTHR32322:SF9">
    <property type="entry name" value="AMINO-ACID METABOLITE EFFLUX PUMP-RELATED"/>
    <property type="match status" value="1"/>
</dbReference>
<keyword evidence="4 5" id="KW-0472">Membrane</keyword>
<dbReference type="InterPro" id="IPR037185">
    <property type="entry name" value="EmrE-like"/>
</dbReference>
<feature type="domain" description="EamA" evidence="6">
    <location>
        <begin position="6"/>
        <end position="130"/>
    </location>
</feature>
<feature type="transmembrane region" description="Helical" evidence="5">
    <location>
        <begin position="7"/>
        <end position="27"/>
    </location>
</feature>
<proteinExistence type="predicted"/>
<feature type="domain" description="EamA" evidence="6">
    <location>
        <begin position="141"/>
        <end position="281"/>
    </location>
</feature>
<feature type="transmembrane region" description="Helical" evidence="5">
    <location>
        <begin position="142"/>
        <end position="160"/>
    </location>
</feature>
<feature type="transmembrane region" description="Helical" evidence="5">
    <location>
        <begin position="265"/>
        <end position="285"/>
    </location>
</feature>
<dbReference type="Pfam" id="PF00892">
    <property type="entry name" value="EamA"/>
    <property type="match status" value="2"/>
</dbReference>
<keyword evidence="2 5" id="KW-0812">Transmembrane</keyword>
<comment type="subcellular location">
    <subcellularLocation>
        <location evidence="1">Membrane</location>
        <topology evidence="1">Multi-pass membrane protein</topology>
    </subcellularLocation>
</comment>
<evidence type="ECO:0000313" key="7">
    <source>
        <dbReference type="EMBL" id="QDL53617.1"/>
    </source>
</evidence>
<evidence type="ECO:0000313" key="8">
    <source>
        <dbReference type="Proteomes" id="UP000317365"/>
    </source>
</evidence>
<accession>A0A515ELS7</accession>
<dbReference type="GO" id="GO:0016020">
    <property type="term" value="C:membrane"/>
    <property type="evidence" value="ECO:0007669"/>
    <property type="project" value="UniProtKB-SubCell"/>
</dbReference>
<reference evidence="8" key="2">
    <citation type="journal article" date="2020" name="Int. J. Syst. Evol. Microbiol.">
        <title>Genomic insights into a novel species Rhodoferax aquaticus sp. nov., isolated from freshwater.</title>
        <authorList>
            <person name="Li T."/>
            <person name="Zhuo Y."/>
            <person name="Jin C.Z."/>
            <person name="Wu X."/>
            <person name="Ko S.R."/>
            <person name="Jin F.J."/>
            <person name="Ahn C.Y."/>
            <person name="Oh H.M."/>
            <person name="Lee H.G."/>
            <person name="Jin L."/>
        </authorList>
    </citation>
    <scope>NUCLEOTIDE SEQUENCE [LARGE SCALE GENOMIC DNA]</scope>
    <source>
        <strain evidence="8">Gr-4</strain>
    </source>
</reference>
<evidence type="ECO:0000256" key="4">
    <source>
        <dbReference type="ARBA" id="ARBA00023136"/>
    </source>
</evidence>
<evidence type="ECO:0000256" key="1">
    <source>
        <dbReference type="ARBA" id="ARBA00004141"/>
    </source>
</evidence>
<keyword evidence="3 5" id="KW-1133">Transmembrane helix</keyword>
<feature type="transmembrane region" description="Helical" evidence="5">
    <location>
        <begin position="240"/>
        <end position="259"/>
    </location>
</feature>
<dbReference type="InterPro" id="IPR000620">
    <property type="entry name" value="EamA_dom"/>
</dbReference>
<gene>
    <name evidence="7" type="ORF">EXZ61_05170</name>
</gene>
<feature type="transmembrane region" description="Helical" evidence="5">
    <location>
        <begin position="88"/>
        <end position="109"/>
    </location>
</feature>
<reference evidence="8" key="1">
    <citation type="submission" date="2019-02" db="EMBL/GenBank/DDBJ databases">
        <title>Complete genome sequence of Rhodoferax sp. Gr-4.</title>
        <authorList>
            <person name="Jin L."/>
        </authorList>
    </citation>
    <scope>NUCLEOTIDE SEQUENCE [LARGE SCALE GENOMIC DNA]</scope>
    <source>
        <strain evidence="8">Gr-4</strain>
    </source>
</reference>
<evidence type="ECO:0000256" key="5">
    <source>
        <dbReference type="SAM" id="Phobius"/>
    </source>
</evidence>
<feature type="transmembrane region" description="Helical" evidence="5">
    <location>
        <begin position="172"/>
        <end position="193"/>
    </location>
</feature>
<dbReference type="KEGG" id="rhg:EXZ61_05170"/>
<evidence type="ECO:0000256" key="2">
    <source>
        <dbReference type="ARBA" id="ARBA00022692"/>
    </source>
</evidence>
<dbReference type="PANTHER" id="PTHR32322">
    <property type="entry name" value="INNER MEMBRANE TRANSPORTER"/>
    <property type="match status" value="1"/>
</dbReference>
<name>A0A515ELS7_9BURK</name>
<dbReference type="InterPro" id="IPR050638">
    <property type="entry name" value="AA-Vitamin_Transporters"/>
</dbReference>
<dbReference type="AlphaFoldDB" id="A0A515ELS7"/>
<feature type="transmembrane region" description="Helical" evidence="5">
    <location>
        <begin position="118"/>
        <end position="136"/>
    </location>
</feature>
<organism evidence="7 8">
    <name type="scientific">Rhodoferax aquaticus</name>
    <dbReference type="NCBI Taxonomy" id="2527691"/>
    <lineage>
        <taxon>Bacteria</taxon>
        <taxon>Pseudomonadati</taxon>
        <taxon>Pseudomonadota</taxon>
        <taxon>Betaproteobacteria</taxon>
        <taxon>Burkholderiales</taxon>
        <taxon>Comamonadaceae</taxon>
        <taxon>Rhodoferax</taxon>
    </lineage>
</organism>
<protein>
    <recommendedName>
        <fullName evidence="6">EamA domain-containing protein</fullName>
    </recommendedName>
</protein>